<dbReference type="Proteomes" id="UP000800038">
    <property type="component" value="Unassembled WGS sequence"/>
</dbReference>
<feature type="compositionally biased region" description="Basic and acidic residues" evidence="1">
    <location>
        <begin position="117"/>
        <end position="127"/>
    </location>
</feature>
<dbReference type="AlphaFoldDB" id="A0A6A5SQ22"/>
<evidence type="ECO:0000256" key="1">
    <source>
        <dbReference type="SAM" id="MobiDB-lite"/>
    </source>
</evidence>
<dbReference type="GO" id="GO:0032543">
    <property type="term" value="P:mitochondrial translation"/>
    <property type="evidence" value="ECO:0007669"/>
    <property type="project" value="TreeGrafter"/>
</dbReference>
<dbReference type="GO" id="GO:0003735">
    <property type="term" value="F:structural constituent of ribosome"/>
    <property type="evidence" value="ECO:0007669"/>
    <property type="project" value="TreeGrafter"/>
</dbReference>
<organism evidence="2 3">
    <name type="scientific">Clathrospora elynae</name>
    <dbReference type="NCBI Taxonomy" id="706981"/>
    <lineage>
        <taxon>Eukaryota</taxon>
        <taxon>Fungi</taxon>
        <taxon>Dikarya</taxon>
        <taxon>Ascomycota</taxon>
        <taxon>Pezizomycotina</taxon>
        <taxon>Dothideomycetes</taxon>
        <taxon>Pleosporomycetidae</taxon>
        <taxon>Pleosporales</taxon>
        <taxon>Diademaceae</taxon>
        <taxon>Clathrospora</taxon>
    </lineage>
</organism>
<dbReference type="Pfam" id="PF12298">
    <property type="entry name" value="Bot1p"/>
    <property type="match status" value="1"/>
</dbReference>
<reference evidence="2" key="1">
    <citation type="journal article" date="2020" name="Stud. Mycol.">
        <title>101 Dothideomycetes genomes: a test case for predicting lifestyles and emergence of pathogens.</title>
        <authorList>
            <person name="Haridas S."/>
            <person name="Albert R."/>
            <person name="Binder M."/>
            <person name="Bloem J."/>
            <person name="Labutti K."/>
            <person name="Salamov A."/>
            <person name="Andreopoulos B."/>
            <person name="Baker S."/>
            <person name="Barry K."/>
            <person name="Bills G."/>
            <person name="Bluhm B."/>
            <person name="Cannon C."/>
            <person name="Castanera R."/>
            <person name="Culley D."/>
            <person name="Daum C."/>
            <person name="Ezra D."/>
            <person name="Gonzalez J."/>
            <person name="Henrissat B."/>
            <person name="Kuo A."/>
            <person name="Liang C."/>
            <person name="Lipzen A."/>
            <person name="Lutzoni F."/>
            <person name="Magnuson J."/>
            <person name="Mondo S."/>
            <person name="Nolan M."/>
            <person name="Ohm R."/>
            <person name="Pangilinan J."/>
            <person name="Park H.-J."/>
            <person name="Ramirez L."/>
            <person name="Alfaro M."/>
            <person name="Sun H."/>
            <person name="Tritt A."/>
            <person name="Yoshinaga Y."/>
            <person name="Zwiers L.-H."/>
            <person name="Turgeon B."/>
            <person name="Goodwin S."/>
            <person name="Spatafora J."/>
            <person name="Crous P."/>
            <person name="Grigoriev I."/>
        </authorList>
    </citation>
    <scope>NUCLEOTIDE SEQUENCE</scope>
    <source>
        <strain evidence="2">CBS 161.51</strain>
    </source>
</reference>
<keyword evidence="3" id="KW-1185">Reference proteome</keyword>
<sequence length="425" mass="47968">MPSRCAASMPPRLRSSKFSSSTASSPFISCPFVRLHPIAQPVHSSRQFSSTPCQQITLRRRKFYEWLNGPGQQLKEPLPGSTNYLGAYDKYGNLVRAGHGWRREDAKAAAAGQQQKADPEAKAEKPAETPTPAAQESLDELEAAIRSGEAEEEGKTQREEKDDGKLPPETAEDLRPFPLNQYFRSQPVLSEDLREAIFQRVKKDGATVSLASVEFGVSNERVGAVVRLKQMEKEWIAQGKTLALPYSKAVLQMLPTTPHVDSSQAKNKGKRPIQHEPINDLPVHPATHQQLFVPVSESRHYTRVDAGRAFHNSLLPADARIPHPELVQAERELESGLSFEERRRLAEQRFEKQQEGKRKEERRMEAERAKEKVVPRRRWDFVVRDVSVEAAGRDGRGIEASGWRYGFPHQDRKRGIPKIPTRVEA</sequence>
<feature type="region of interest" description="Disordered" evidence="1">
    <location>
        <begin position="349"/>
        <end position="369"/>
    </location>
</feature>
<feature type="region of interest" description="Disordered" evidence="1">
    <location>
        <begin position="1"/>
        <end position="23"/>
    </location>
</feature>
<dbReference type="PANTHER" id="PTHR28158">
    <property type="entry name" value="37S RIBOSOMAL PROTEIN S35, MITOCHONDRIAL"/>
    <property type="match status" value="1"/>
</dbReference>
<dbReference type="GO" id="GO:0005763">
    <property type="term" value="C:mitochondrial small ribosomal subunit"/>
    <property type="evidence" value="ECO:0007669"/>
    <property type="project" value="TreeGrafter"/>
</dbReference>
<dbReference type="OrthoDB" id="10052321at2759"/>
<feature type="compositionally biased region" description="Basic and acidic residues" evidence="1">
    <location>
        <begin position="153"/>
        <end position="166"/>
    </location>
</feature>
<accession>A0A6A5SQ22</accession>
<feature type="region of interest" description="Disordered" evidence="1">
    <location>
        <begin position="259"/>
        <end position="281"/>
    </location>
</feature>
<dbReference type="InterPro" id="IPR021036">
    <property type="entry name" value="Ribosomal_mS45"/>
</dbReference>
<evidence type="ECO:0008006" key="4">
    <source>
        <dbReference type="Google" id="ProtNLM"/>
    </source>
</evidence>
<evidence type="ECO:0000313" key="3">
    <source>
        <dbReference type="Proteomes" id="UP000800038"/>
    </source>
</evidence>
<protein>
    <recommendedName>
        <fullName evidence="4">Eukaryotic mitochondrial regulator protein-domain-containing protein</fullName>
    </recommendedName>
</protein>
<feature type="region of interest" description="Disordered" evidence="1">
    <location>
        <begin position="105"/>
        <end position="176"/>
    </location>
</feature>
<dbReference type="PANTHER" id="PTHR28158:SF1">
    <property type="entry name" value="SMALL RIBOSOMAL SUBUNIT PROTEIN MS45"/>
    <property type="match status" value="1"/>
</dbReference>
<feature type="region of interest" description="Disordered" evidence="1">
    <location>
        <begin position="399"/>
        <end position="425"/>
    </location>
</feature>
<name>A0A6A5SQ22_9PLEO</name>
<proteinExistence type="predicted"/>
<gene>
    <name evidence="2" type="ORF">EJ02DRAFT_454707</name>
</gene>
<evidence type="ECO:0000313" key="2">
    <source>
        <dbReference type="EMBL" id="KAF1941870.1"/>
    </source>
</evidence>
<dbReference type="EMBL" id="ML976041">
    <property type="protein sequence ID" value="KAF1941870.1"/>
    <property type="molecule type" value="Genomic_DNA"/>
</dbReference>